<accession>A0A6J4QSL8</accession>
<dbReference type="InterPro" id="IPR052900">
    <property type="entry name" value="Phospholipid_Metab_Enz"/>
</dbReference>
<sequence length="106" mass="11941">MPLRRSSVPQGPDMLLYRRVAYGNLAEFNVLDTRQYRDDQAAGDGTDPPNPEQQDPARTLTGAAQEKWLLDGLSSSSRTWNVLAQQVFMAQRDFDTSDAERYSMDA</sequence>
<name>A0A6J4QSL8_9ACTN</name>
<dbReference type="EMBL" id="CADCVF010000027">
    <property type="protein sequence ID" value="CAA9453481.1"/>
    <property type="molecule type" value="Genomic_DNA"/>
</dbReference>
<evidence type="ECO:0000259" key="2">
    <source>
        <dbReference type="Pfam" id="PF09423"/>
    </source>
</evidence>
<dbReference type="AlphaFoldDB" id="A0A6J4QSL8"/>
<reference evidence="3" key="1">
    <citation type="submission" date="2020-02" db="EMBL/GenBank/DDBJ databases">
        <authorList>
            <person name="Meier V. D."/>
        </authorList>
    </citation>
    <scope>NUCLEOTIDE SEQUENCE</scope>
    <source>
        <strain evidence="3">AVDCRST_MAG58</strain>
    </source>
</reference>
<organism evidence="3">
    <name type="scientific">uncultured Rubrobacteraceae bacterium</name>
    <dbReference type="NCBI Taxonomy" id="349277"/>
    <lineage>
        <taxon>Bacteria</taxon>
        <taxon>Bacillati</taxon>
        <taxon>Actinomycetota</taxon>
        <taxon>Rubrobacteria</taxon>
        <taxon>Rubrobacterales</taxon>
        <taxon>Rubrobacteraceae</taxon>
        <taxon>environmental samples</taxon>
    </lineage>
</organism>
<proteinExistence type="predicted"/>
<dbReference type="PANTHER" id="PTHR43606:SF2">
    <property type="entry name" value="ALKALINE PHOSPHATASE FAMILY PROTEIN (AFU_ORTHOLOGUE AFUA_5G03860)"/>
    <property type="match status" value="1"/>
</dbReference>
<dbReference type="Gene3D" id="3.60.21.70">
    <property type="entry name" value="PhoD-like phosphatase"/>
    <property type="match status" value="1"/>
</dbReference>
<dbReference type="InterPro" id="IPR038607">
    <property type="entry name" value="PhoD-like_sf"/>
</dbReference>
<evidence type="ECO:0000256" key="1">
    <source>
        <dbReference type="SAM" id="MobiDB-lite"/>
    </source>
</evidence>
<protein>
    <submittedName>
        <fullName evidence="3">Phosphodiesterase/alkaline phosphatase D</fullName>
    </submittedName>
</protein>
<feature type="region of interest" description="Disordered" evidence="1">
    <location>
        <begin position="36"/>
        <end position="57"/>
    </location>
</feature>
<dbReference type="Pfam" id="PF09423">
    <property type="entry name" value="PhoD"/>
    <property type="match status" value="1"/>
</dbReference>
<dbReference type="PANTHER" id="PTHR43606">
    <property type="entry name" value="PHOSPHATASE, PUTATIVE (AFU_ORTHOLOGUE AFUA_6G08710)-RELATED"/>
    <property type="match status" value="1"/>
</dbReference>
<dbReference type="InterPro" id="IPR018946">
    <property type="entry name" value="PhoD-like_MPP"/>
</dbReference>
<evidence type="ECO:0000313" key="3">
    <source>
        <dbReference type="EMBL" id="CAA9453481.1"/>
    </source>
</evidence>
<feature type="domain" description="PhoD-like phosphatase metallophosphatase" evidence="2">
    <location>
        <begin position="1"/>
        <end position="105"/>
    </location>
</feature>
<gene>
    <name evidence="3" type="ORF">AVDCRST_MAG58-1081</name>
</gene>